<reference evidence="2" key="1">
    <citation type="submission" date="2018-02" db="EMBL/GenBank/DDBJ databases">
        <title>Rhizophora mucronata_Transcriptome.</title>
        <authorList>
            <person name="Meera S.P."/>
            <person name="Sreeshan A."/>
            <person name="Augustine A."/>
        </authorList>
    </citation>
    <scope>NUCLEOTIDE SEQUENCE</scope>
    <source>
        <tissue evidence="2">Leaf</tissue>
    </source>
</reference>
<accession>A0A2P2IH02</accession>
<feature type="region of interest" description="Disordered" evidence="1">
    <location>
        <begin position="1"/>
        <end position="41"/>
    </location>
</feature>
<protein>
    <submittedName>
        <fullName evidence="2">Uncharacterized protein</fullName>
    </submittedName>
</protein>
<proteinExistence type="predicted"/>
<dbReference type="EMBL" id="GGEC01000011">
    <property type="protein sequence ID" value="MBW80494.1"/>
    <property type="molecule type" value="Transcribed_RNA"/>
</dbReference>
<organism evidence="2">
    <name type="scientific">Rhizophora mucronata</name>
    <name type="common">Asiatic mangrove</name>
    <dbReference type="NCBI Taxonomy" id="61149"/>
    <lineage>
        <taxon>Eukaryota</taxon>
        <taxon>Viridiplantae</taxon>
        <taxon>Streptophyta</taxon>
        <taxon>Embryophyta</taxon>
        <taxon>Tracheophyta</taxon>
        <taxon>Spermatophyta</taxon>
        <taxon>Magnoliopsida</taxon>
        <taxon>eudicotyledons</taxon>
        <taxon>Gunneridae</taxon>
        <taxon>Pentapetalae</taxon>
        <taxon>rosids</taxon>
        <taxon>fabids</taxon>
        <taxon>Malpighiales</taxon>
        <taxon>Rhizophoraceae</taxon>
        <taxon>Rhizophora</taxon>
    </lineage>
</organism>
<evidence type="ECO:0000256" key="1">
    <source>
        <dbReference type="SAM" id="MobiDB-lite"/>
    </source>
</evidence>
<name>A0A2P2IH02_RHIMU</name>
<dbReference type="AlphaFoldDB" id="A0A2P2IH02"/>
<evidence type="ECO:0000313" key="2">
    <source>
        <dbReference type="EMBL" id="MBW80494.1"/>
    </source>
</evidence>
<sequence length="41" mass="4788">MKQQNRKRMMTGTSIPVDDYQYSEGNTNTVLRTNKRGLRAK</sequence>
<feature type="compositionally biased region" description="Polar residues" evidence="1">
    <location>
        <begin position="23"/>
        <end position="32"/>
    </location>
</feature>